<organism evidence="1 2">
    <name type="scientific">Cajanus cajan</name>
    <name type="common">Pigeon pea</name>
    <name type="synonym">Cajanus indicus</name>
    <dbReference type="NCBI Taxonomy" id="3821"/>
    <lineage>
        <taxon>Eukaryota</taxon>
        <taxon>Viridiplantae</taxon>
        <taxon>Streptophyta</taxon>
        <taxon>Embryophyta</taxon>
        <taxon>Tracheophyta</taxon>
        <taxon>Spermatophyta</taxon>
        <taxon>Magnoliopsida</taxon>
        <taxon>eudicotyledons</taxon>
        <taxon>Gunneridae</taxon>
        <taxon>Pentapetalae</taxon>
        <taxon>rosids</taxon>
        <taxon>fabids</taxon>
        <taxon>Fabales</taxon>
        <taxon>Fabaceae</taxon>
        <taxon>Papilionoideae</taxon>
        <taxon>50 kb inversion clade</taxon>
        <taxon>NPAAA clade</taxon>
        <taxon>indigoferoid/millettioid clade</taxon>
        <taxon>Phaseoleae</taxon>
        <taxon>Cajanus</taxon>
    </lineage>
</organism>
<dbReference type="EMBL" id="CM003604">
    <property type="protein sequence ID" value="KYP74173.1"/>
    <property type="molecule type" value="Genomic_DNA"/>
</dbReference>
<evidence type="ECO:0000313" key="2">
    <source>
        <dbReference type="Proteomes" id="UP000075243"/>
    </source>
</evidence>
<keyword evidence="2" id="KW-1185">Reference proteome</keyword>
<feature type="non-terminal residue" evidence="1">
    <location>
        <position position="1"/>
    </location>
</feature>
<proteinExistence type="predicted"/>
<dbReference type="AlphaFoldDB" id="A0A151U4E3"/>
<protein>
    <submittedName>
        <fullName evidence="1">Uncharacterized protein</fullName>
    </submittedName>
</protein>
<reference evidence="1 2" key="1">
    <citation type="journal article" date="2012" name="Nat. Biotechnol.">
        <title>Draft genome sequence of pigeonpea (Cajanus cajan), an orphan legume crop of resource-poor farmers.</title>
        <authorList>
            <person name="Varshney R.K."/>
            <person name="Chen W."/>
            <person name="Li Y."/>
            <person name="Bharti A.K."/>
            <person name="Saxena R.K."/>
            <person name="Schlueter J.A."/>
            <person name="Donoghue M.T."/>
            <person name="Azam S."/>
            <person name="Fan G."/>
            <person name="Whaley A.M."/>
            <person name="Farmer A.D."/>
            <person name="Sheridan J."/>
            <person name="Iwata A."/>
            <person name="Tuteja R."/>
            <person name="Penmetsa R.V."/>
            <person name="Wu W."/>
            <person name="Upadhyaya H.D."/>
            <person name="Yang S.P."/>
            <person name="Shah T."/>
            <person name="Saxena K.B."/>
            <person name="Michael T."/>
            <person name="McCombie W.R."/>
            <person name="Yang B."/>
            <person name="Zhang G."/>
            <person name="Yang H."/>
            <person name="Wang J."/>
            <person name="Spillane C."/>
            <person name="Cook D.R."/>
            <person name="May G.D."/>
            <person name="Xu X."/>
            <person name="Jackson S.A."/>
        </authorList>
    </citation>
    <scope>NUCLEOTIDE SEQUENCE [LARGE SCALE GENOMIC DNA]</scope>
    <source>
        <strain evidence="2">cv. Asha</strain>
    </source>
</reference>
<dbReference type="Gramene" id="C.cajan_06653.t">
    <property type="protein sequence ID" value="C.cajan_06653.t"/>
    <property type="gene ID" value="C.cajan_06653"/>
</dbReference>
<accession>A0A151U4E3</accession>
<name>A0A151U4E3_CAJCA</name>
<evidence type="ECO:0000313" key="1">
    <source>
        <dbReference type="EMBL" id="KYP74173.1"/>
    </source>
</evidence>
<sequence length="127" mass="15535">EWRRMFPEASIEHLVRRQSNHNPLFLRCYHQVGRKVDRPFRFQVAWCVHQDYSSLVQRAWQKETGNVYKALCSVQANFMVFNKEMFGNVFEYENILFQEETIWFQKSREKWIRLGIELPLSFMLKQL</sequence>
<dbReference type="Proteomes" id="UP000075243">
    <property type="component" value="Chromosome 2"/>
</dbReference>
<gene>
    <name evidence="1" type="ORF">KK1_006841</name>
</gene>